<dbReference type="SUPFAM" id="SSF48452">
    <property type="entry name" value="TPR-like"/>
    <property type="match status" value="3"/>
</dbReference>
<evidence type="ECO:0000256" key="1">
    <source>
        <dbReference type="ARBA" id="ARBA00022737"/>
    </source>
</evidence>
<evidence type="ECO:0000256" key="2">
    <source>
        <dbReference type="ARBA" id="ARBA00022803"/>
    </source>
</evidence>
<evidence type="ECO:0000313" key="3">
    <source>
        <dbReference type="EMBL" id="KAG8469044.1"/>
    </source>
</evidence>
<gene>
    <name evidence="3" type="ORF">KFE25_007562</name>
</gene>
<sequence length="300" mass="32154">MELLELGLARARGKRPRDGVDQLGRLVALCEATFGEPSLEVVAARHHLALAHVWAGDAAAASELLQAAISSYYRHAMQHGSLLASMHVALGAALHAQGRLDAAEESYLHAIDIVHEYLGRDDPAASSAHANLGLLRLDAGRLDQAEIDFTRALRLAQCVLGVRSLKLASLHRCLGDCHARRSRWEDALRSRAQALDIFERQCGSTHMQTVHARLDVAHAHMRLSDAARAIGQLRKARAAAAADDGDSDVLVRTSRLLACAHVALGQYADARAELRSAAAADAEAASMLEAVDVLAAASRY</sequence>
<dbReference type="Pfam" id="PF13424">
    <property type="entry name" value="TPR_12"/>
    <property type="match status" value="2"/>
</dbReference>
<dbReference type="InterPro" id="IPR011990">
    <property type="entry name" value="TPR-like_helical_dom_sf"/>
</dbReference>
<dbReference type="InterPro" id="IPR019734">
    <property type="entry name" value="TPR_rpt"/>
</dbReference>
<dbReference type="PANTHER" id="PTHR45641">
    <property type="entry name" value="TETRATRICOPEPTIDE REPEAT PROTEIN (AFU_ORTHOLOGUE AFUA_6G03870)"/>
    <property type="match status" value="1"/>
</dbReference>
<organism evidence="3 4">
    <name type="scientific">Diacronema lutheri</name>
    <name type="common">Unicellular marine alga</name>
    <name type="synonym">Monochrysis lutheri</name>
    <dbReference type="NCBI Taxonomy" id="2081491"/>
    <lineage>
        <taxon>Eukaryota</taxon>
        <taxon>Haptista</taxon>
        <taxon>Haptophyta</taxon>
        <taxon>Pavlovophyceae</taxon>
        <taxon>Pavlovales</taxon>
        <taxon>Pavlovaceae</taxon>
        <taxon>Diacronema</taxon>
    </lineage>
</organism>
<dbReference type="PANTHER" id="PTHR45641:SF19">
    <property type="entry name" value="NEPHROCYSTIN-3"/>
    <property type="match status" value="1"/>
</dbReference>
<dbReference type="EMBL" id="JAGTXO010000003">
    <property type="protein sequence ID" value="KAG8469044.1"/>
    <property type="molecule type" value="Genomic_DNA"/>
</dbReference>
<name>A0A8J6CDW8_DIALT</name>
<dbReference type="SMART" id="SM00028">
    <property type="entry name" value="TPR"/>
    <property type="match status" value="6"/>
</dbReference>
<dbReference type="OrthoDB" id="431454at2759"/>
<protein>
    <recommendedName>
        <fullName evidence="5">MalT-like TPR region domain-containing protein</fullName>
    </recommendedName>
</protein>
<evidence type="ECO:0000313" key="4">
    <source>
        <dbReference type="Proteomes" id="UP000751190"/>
    </source>
</evidence>
<dbReference type="AlphaFoldDB" id="A0A8J6CDW8"/>
<keyword evidence="2" id="KW-0802">TPR repeat</keyword>
<dbReference type="Proteomes" id="UP000751190">
    <property type="component" value="Unassembled WGS sequence"/>
</dbReference>
<reference evidence="3" key="1">
    <citation type="submission" date="2021-05" db="EMBL/GenBank/DDBJ databases">
        <title>The genome of the haptophyte Pavlova lutheri (Diacronema luteri, Pavlovales) - a model for lipid biosynthesis in eukaryotic algae.</title>
        <authorList>
            <person name="Hulatt C.J."/>
            <person name="Posewitz M.C."/>
        </authorList>
    </citation>
    <scope>NUCLEOTIDE SEQUENCE</scope>
    <source>
        <strain evidence="3">NIVA-4/92</strain>
    </source>
</reference>
<comment type="caution">
    <text evidence="3">The sequence shown here is derived from an EMBL/GenBank/DDBJ whole genome shotgun (WGS) entry which is preliminary data.</text>
</comment>
<accession>A0A8J6CDW8</accession>
<dbReference type="Gene3D" id="1.25.40.10">
    <property type="entry name" value="Tetratricopeptide repeat domain"/>
    <property type="match status" value="2"/>
</dbReference>
<keyword evidence="4" id="KW-1185">Reference proteome</keyword>
<proteinExistence type="predicted"/>
<evidence type="ECO:0008006" key="5">
    <source>
        <dbReference type="Google" id="ProtNLM"/>
    </source>
</evidence>
<keyword evidence="1" id="KW-0677">Repeat</keyword>